<dbReference type="AlphaFoldDB" id="D8T9I6"/>
<gene>
    <name evidence="3" type="ORF">SELMODRAFT_430471</name>
</gene>
<organism evidence="4">
    <name type="scientific">Selaginella moellendorffii</name>
    <name type="common">Spikemoss</name>
    <dbReference type="NCBI Taxonomy" id="88036"/>
    <lineage>
        <taxon>Eukaryota</taxon>
        <taxon>Viridiplantae</taxon>
        <taxon>Streptophyta</taxon>
        <taxon>Embryophyta</taxon>
        <taxon>Tracheophyta</taxon>
        <taxon>Lycopodiopsida</taxon>
        <taxon>Selaginellales</taxon>
        <taxon>Selaginellaceae</taxon>
        <taxon>Selaginella</taxon>
    </lineage>
</organism>
<dbReference type="Pfam" id="PF06991">
    <property type="entry name" value="MFAP1"/>
    <property type="match status" value="1"/>
</dbReference>
<evidence type="ECO:0000256" key="1">
    <source>
        <dbReference type="SAM" id="MobiDB-lite"/>
    </source>
</evidence>
<feature type="compositionally biased region" description="Basic and acidic residues" evidence="1">
    <location>
        <begin position="38"/>
        <end position="51"/>
    </location>
</feature>
<dbReference type="EMBL" id="GL377695">
    <property type="protein sequence ID" value="EFJ06754.1"/>
    <property type="molecule type" value="Genomic_DNA"/>
</dbReference>
<keyword evidence="4" id="KW-1185">Reference proteome</keyword>
<dbReference type="InParanoid" id="D8T9I6"/>
<proteinExistence type="predicted"/>
<sequence>MEERKKEDDSAREVAAPKRKFLQRDYKKGPFFQSDNEPIYKRDFSEPTGEDKLDKKLLPKVMQVKGFGRRGRVKWTHLVNEDTSRWDTPWSSNNEFRAQYDKKMDKPIERPRGSKKMKTIVQDLYEV</sequence>
<evidence type="ECO:0000313" key="3">
    <source>
        <dbReference type="EMBL" id="EFJ06754.1"/>
    </source>
</evidence>
<evidence type="ECO:0000259" key="2">
    <source>
        <dbReference type="Pfam" id="PF06991"/>
    </source>
</evidence>
<dbReference type="InterPro" id="IPR009730">
    <property type="entry name" value="MFAP1_C"/>
</dbReference>
<dbReference type="InterPro" id="IPR033194">
    <property type="entry name" value="MFAP1"/>
</dbReference>
<reference evidence="3 4" key="1">
    <citation type="journal article" date="2011" name="Science">
        <title>The Selaginella genome identifies genetic changes associated with the evolution of vascular plants.</title>
        <authorList>
            <person name="Banks J.A."/>
            <person name="Nishiyama T."/>
            <person name="Hasebe M."/>
            <person name="Bowman J.L."/>
            <person name="Gribskov M."/>
            <person name="dePamphilis C."/>
            <person name="Albert V.A."/>
            <person name="Aono N."/>
            <person name="Aoyama T."/>
            <person name="Ambrose B.A."/>
            <person name="Ashton N.W."/>
            <person name="Axtell M.J."/>
            <person name="Barker E."/>
            <person name="Barker M.S."/>
            <person name="Bennetzen J.L."/>
            <person name="Bonawitz N.D."/>
            <person name="Chapple C."/>
            <person name="Cheng C."/>
            <person name="Correa L.G."/>
            <person name="Dacre M."/>
            <person name="DeBarry J."/>
            <person name="Dreyer I."/>
            <person name="Elias M."/>
            <person name="Engstrom E.M."/>
            <person name="Estelle M."/>
            <person name="Feng L."/>
            <person name="Finet C."/>
            <person name="Floyd S.K."/>
            <person name="Frommer W.B."/>
            <person name="Fujita T."/>
            <person name="Gramzow L."/>
            <person name="Gutensohn M."/>
            <person name="Harholt J."/>
            <person name="Hattori M."/>
            <person name="Heyl A."/>
            <person name="Hirai T."/>
            <person name="Hiwatashi Y."/>
            <person name="Ishikawa M."/>
            <person name="Iwata M."/>
            <person name="Karol K.G."/>
            <person name="Koehler B."/>
            <person name="Kolukisaoglu U."/>
            <person name="Kubo M."/>
            <person name="Kurata T."/>
            <person name="Lalonde S."/>
            <person name="Li K."/>
            <person name="Li Y."/>
            <person name="Litt A."/>
            <person name="Lyons E."/>
            <person name="Manning G."/>
            <person name="Maruyama T."/>
            <person name="Michael T.P."/>
            <person name="Mikami K."/>
            <person name="Miyazaki S."/>
            <person name="Morinaga S."/>
            <person name="Murata T."/>
            <person name="Mueller-Roeber B."/>
            <person name="Nelson D.R."/>
            <person name="Obara M."/>
            <person name="Oguri Y."/>
            <person name="Olmstead R.G."/>
            <person name="Onodera N."/>
            <person name="Petersen B.L."/>
            <person name="Pils B."/>
            <person name="Prigge M."/>
            <person name="Rensing S.A."/>
            <person name="Riano-Pachon D.M."/>
            <person name="Roberts A.W."/>
            <person name="Sato Y."/>
            <person name="Scheller H.V."/>
            <person name="Schulz B."/>
            <person name="Schulz C."/>
            <person name="Shakirov E.V."/>
            <person name="Shibagaki N."/>
            <person name="Shinohara N."/>
            <person name="Shippen D.E."/>
            <person name="Soerensen I."/>
            <person name="Sotooka R."/>
            <person name="Sugimoto N."/>
            <person name="Sugita M."/>
            <person name="Sumikawa N."/>
            <person name="Tanurdzic M."/>
            <person name="Theissen G."/>
            <person name="Ulvskov P."/>
            <person name="Wakazuki S."/>
            <person name="Weng J.K."/>
            <person name="Willats W.W."/>
            <person name="Wipf D."/>
            <person name="Wolf P.G."/>
            <person name="Yang L."/>
            <person name="Zimmer A.D."/>
            <person name="Zhu Q."/>
            <person name="Mitros T."/>
            <person name="Hellsten U."/>
            <person name="Loque D."/>
            <person name="Otillar R."/>
            <person name="Salamov A."/>
            <person name="Schmutz J."/>
            <person name="Shapiro H."/>
            <person name="Lindquist E."/>
            <person name="Lucas S."/>
            <person name="Rokhsar D."/>
            <person name="Grigoriev I.V."/>
        </authorList>
    </citation>
    <scope>NUCLEOTIDE SEQUENCE [LARGE SCALE GENOMIC DNA]</scope>
</reference>
<dbReference type="KEGG" id="smo:SELMODRAFT_430471"/>
<evidence type="ECO:0000313" key="4">
    <source>
        <dbReference type="Proteomes" id="UP000001514"/>
    </source>
</evidence>
<feature type="region of interest" description="Disordered" evidence="1">
    <location>
        <begin position="1"/>
        <end position="51"/>
    </location>
</feature>
<dbReference type="Gramene" id="EFJ06754">
    <property type="protein sequence ID" value="EFJ06754"/>
    <property type="gene ID" value="SELMODRAFT_430471"/>
</dbReference>
<dbReference type="PANTHER" id="PTHR15327">
    <property type="entry name" value="MICROFIBRIL-ASSOCIATED PROTEIN"/>
    <property type="match status" value="1"/>
</dbReference>
<accession>D8T9I6</accession>
<name>D8T9I6_SELML</name>
<feature type="domain" description="Micro-fibrillar-associated protein 1 C-terminal" evidence="2">
    <location>
        <begin position="3"/>
        <end position="83"/>
    </location>
</feature>
<dbReference type="STRING" id="88036.D8T9I6"/>
<dbReference type="HOGENOM" id="CLU_2053734_0_0_1"/>
<dbReference type="eggNOG" id="KOG1425">
    <property type="taxonomic scope" value="Eukaryota"/>
</dbReference>
<protein>
    <recommendedName>
        <fullName evidence="2">Micro-fibrillar-associated protein 1 C-terminal domain-containing protein</fullName>
    </recommendedName>
</protein>
<dbReference type="Proteomes" id="UP000001514">
    <property type="component" value="Unassembled WGS sequence"/>
</dbReference>
<feature type="compositionally biased region" description="Basic and acidic residues" evidence="1">
    <location>
        <begin position="1"/>
        <end position="28"/>
    </location>
</feature>